<dbReference type="Gene3D" id="2.30.330.10">
    <property type="entry name" value="SpoA-like"/>
    <property type="match status" value="1"/>
</dbReference>
<evidence type="ECO:0000256" key="1">
    <source>
        <dbReference type="ARBA" id="ARBA00004413"/>
    </source>
</evidence>
<comment type="similarity">
    <text evidence="2">Belongs to the FliN/MopA/SpaO family.</text>
</comment>
<name>A0A7R8ZU94_9CRUS</name>
<dbReference type="InterPro" id="IPR051469">
    <property type="entry name" value="FliN/MopA/SpaO"/>
</dbReference>
<dbReference type="AlphaFoldDB" id="A0A7R8ZU94"/>
<evidence type="ECO:0000259" key="7">
    <source>
        <dbReference type="Pfam" id="PF01052"/>
    </source>
</evidence>
<dbReference type="GO" id="GO:0006935">
    <property type="term" value="P:chemotaxis"/>
    <property type="evidence" value="ECO:0007669"/>
    <property type="project" value="UniProtKB-KW"/>
</dbReference>
<evidence type="ECO:0000256" key="2">
    <source>
        <dbReference type="ARBA" id="ARBA00009226"/>
    </source>
</evidence>
<evidence type="ECO:0000256" key="3">
    <source>
        <dbReference type="ARBA" id="ARBA00022475"/>
    </source>
</evidence>
<evidence type="ECO:0000256" key="4">
    <source>
        <dbReference type="ARBA" id="ARBA00022500"/>
    </source>
</evidence>
<keyword evidence="6" id="KW-0472">Membrane</keyword>
<dbReference type="PANTHER" id="PTHR43484">
    <property type="match status" value="1"/>
</dbReference>
<organism evidence="8">
    <name type="scientific">Cyprideis torosa</name>
    <dbReference type="NCBI Taxonomy" id="163714"/>
    <lineage>
        <taxon>Eukaryota</taxon>
        <taxon>Metazoa</taxon>
        <taxon>Ecdysozoa</taxon>
        <taxon>Arthropoda</taxon>
        <taxon>Crustacea</taxon>
        <taxon>Oligostraca</taxon>
        <taxon>Ostracoda</taxon>
        <taxon>Podocopa</taxon>
        <taxon>Podocopida</taxon>
        <taxon>Cytherocopina</taxon>
        <taxon>Cytheroidea</taxon>
        <taxon>Cytherideidae</taxon>
        <taxon>Cyprideis</taxon>
    </lineage>
</organism>
<dbReference type="PANTHER" id="PTHR43484:SF1">
    <property type="entry name" value="FLAGELLAR MOTOR SWITCH PROTEIN FLIN"/>
    <property type="match status" value="1"/>
</dbReference>
<dbReference type="EMBL" id="OB681276">
    <property type="protein sequence ID" value="CAD7236713.1"/>
    <property type="molecule type" value="Genomic_DNA"/>
</dbReference>
<dbReference type="InterPro" id="IPR036429">
    <property type="entry name" value="SpoA-like_sf"/>
</dbReference>
<dbReference type="SUPFAM" id="SSF101801">
    <property type="entry name" value="Surface presentation of antigens (SPOA)"/>
    <property type="match status" value="1"/>
</dbReference>
<gene>
    <name evidence="8" type="ORF">CTOB1V02_LOCUS14528</name>
</gene>
<dbReference type="NCBIfam" id="TIGR02480">
    <property type="entry name" value="fliN"/>
    <property type="match status" value="1"/>
</dbReference>
<accession>A0A7R8ZU94</accession>
<comment type="subcellular location">
    <subcellularLocation>
        <location evidence="1">Cell membrane</location>
        <topology evidence="1">Peripheral membrane protein</topology>
        <orientation evidence="1">Cytoplasmic side</orientation>
    </subcellularLocation>
</comment>
<dbReference type="Pfam" id="PF01052">
    <property type="entry name" value="FliMN_C"/>
    <property type="match status" value="1"/>
</dbReference>
<dbReference type="OrthoDB" id="5597762at2759"/>
<sequence>MAETKMAVDDRKEKAIADELATQAASGTTRNLDMVLDIPVTLSMELGRTRISIRDLLQLNSGSVVELQRMADEPMDVMVNGTLVAHGEAVVIDDKFGIRLTDVIDPAAPSAVVPQASSLLKLGLMLAVVILMFLAFVWIMKRMSGFSPRGGENLK</sequence>
<dbReference type="InterPro" id="IPR001172">
    <property type="entry name" value="FliN_T3SS_HrcQb"/>
</dbReference>
<dbReference type="InterPro" id="IPR001543">
    <property type="entry name" value="FliN-like_C"/>
</dbReference>
<evidence type="ECO:0000313" key="8">
    <source>
        <dbReference type="EMBL" id="CAD7236713.1"/>
    </source>
</evidence>
<evidence type="ECO:0000256" key="5">
    <source>
        <dbReference type="ARBA" id="ARBA00022779"/>
    </source>
</evidence>
<protein>
    <recommendedName>
        <fullName evidence="7">Flagellar motor switch protein FliN-like C-terminal domain-containing protein</fullName>
    </recommendedName>
</protein>
<feature type="non-terminal residue" evidence="8">
    <location>
        <position position="1"/>
    </location>
</feature>
<reference evidence="8" key="1">
    <citation type="submission" date="2020-11" db="EMBL/GenBank/DDBJ databases">
        <authorList>
            <person name="Tran Van P."/>
        </authorList>
    </citation>
    <scope>NUCLEOTIDE SEQUENCE</scope>
</reference>
<proteinExistence type="inferred from homology"/>
<evidence type="ECO:0000256" key="6">
    <source>
        <dbReference type="ARBA" id="ARBA00023136"/>
    </source>
</evidence>
<keyword evidence="3" id="KW-1003">Cell membrane</keyword>
<keyword evidence="5" id="KW-0283">Flagellar rotation</keyword>
<dbReference type="GO" id="GO:0003774">
    <property type="term" value="F:cytoskeletal motor activity"/>
    <property type="evidence" value="ECO:0007669"/>
    <property type="project" value="InterPro"/>
</dbReference>
<keyword evidence="4" id="KW-0145">Chemotaxis</keyword>
<dbReference type="PRINTS" id="PR00956">
    <property type="entry name" value="FLGMOTORFLIN"/>
</dbReference>
<dbReference type="InterPro" id="IPR012826">
    <property type="entry name" value="FliN"/>
</dbReference>
<feature type="domain" description="Flagellar motor switch protein FliN-like C-terminal" evidence="7">
    <location>
        <begin position="34"/>
        <end position="104"/>
    </location>
</feature>
<dbReference type="GO" id="GO:0005886">
    <property type="term" value="C:plasma membrane"/>
    <property type="evidence" value="ECO:0007669"/>
    <property type="project" value="UniProtKB-SubCell"/>
</dbReference>